<dbReference type="EMBL" id="OV121132">
    <property type="protein sequence ID" value="CAH0548005.1"/>
    <property type="molecule type" value="Genomic_DNA"/>
</dbReference>
<evidence type="ECO:0000313" key="3">
    <source>
        <dbReference type="Proteomes" id="UP001154078"/>
    </source>
</evidence>
<evidence type="ECO:0000256" key="1">
    <source>
        <dbReference type="SAM" id="Phobius"/>
    </source>
</evidence>
<sequence>MCLIDVFGMTIPATMAANIGDDIISYLFRYPTTILKPQEAAQVELLIYTLTALKPKLVASRVFKVGVSLIASISGAVVTYILVALQLHQAFIKNLKNIEAARH</sequence>
<reference evidence="2" key="1">
    <citation type="submission" date="2021-12" db="EMBL/GenBank/DDBJ databases">
        <authorList>
            <person name="King R."/>
        </authorList>
    </citation>
    <scope>NUCLEOTIDE SEQUENCE</scope>
</reference>
<protein>
    <submittedName>
        <fullName evidence="2">Uncharacterized protein</fullName>
    </submittedName>
</protein>
<keyword evidence="1" id="KW-1133">Transmembrane helix</keyword>
<evidence type="ECO:0000313" key="2">
    <source>
        <dbReference type="EMBL" id="CAH0548005.1"/>
    </source>
</evidence>
<gene>
    <name evidence="2" type="ORF">MELIAE_LOCUS1874</name>
</gene>
<keyword evidence="3" id="KW-1185">Reference proteome</keyword>
<organism evidence="2 3">
    <name type="scientific">Brassicogethes aeneus</name>
    <name type="common">Rape pollen beetle</name>
    <name type="synonym">Meligethes aeneus</name>
    <dbReference type="NCBI Taxonomy" id="1431903"/>
    <lineage>
        <taxon>Eukaryota</taxon>
        <taxon>Metazoa</taxon>
        <taxon>Ecdysozoa</taxon>
        <taxon>Arthropoda</taxon>
        <taxon>Hexapoda</taxon>
        <taxon>Insecta</taxon>
        <taxon>Pterygota</taxon>
        <taxon>Neoptera</taxon>
        <taxon>Endopterygota</taxon>
        <taxon>Coleoptera</taxon>
        <taxon>Polyphaga</taxon>
        <taxon>Cucujiformia</taxon>
        <taxon>Nitidulidae</taxon>
        <taxon>Meligethinae</taxon>
        <taxon>Brassicogethes</taxon>
    </lineage>
</organism>
<feature type="transmembrane region" description="Helical" evidence="1">
    <location>
        <begin position="65"/>
        <end position="87"/>
    </location>
</feature>
<dbReference type="AlphaFoldDB" id="A0A9P0AUE0"/>
<keyword evidence="1" id="KW-0472">Membrane</keyword>
<dbReference type="OrthoDB" id="6759771at2759"/>
<dbReference type="Proteomes" id="UP001154078">
    <property type="component" value="Chromosome 1"/>
</dbReference>
<accession>A0A9P0AUE0</accession>
<proteinExistence type="predicted"/>
<keyword evidence="1" id="KW-0812">Transmembrane</keyword>
<name>A0A9P0AUE0_BRAAE</name>